<keyword evidence="4" id="KW-1185">Reference proteome</keyword>
<dbReference type="AlphaFoldDB" id="R0KSQ8"/>
<evidence type="ECO:0000256" key="1">
    <source>
        <dbReference type="SAM" id="Coils"/>
    </source>
</evidence>
<evidence type="ECO:0000313" key="4">
    <source>
        <dbReference type="Proteomes" id="UP000016927"/>
    </source>
</evidence>
<gene>
    <name evidence="3" type="ORF">NBO_92g0005</name>
</gene>
<dbReference type="Proteomes" id="UP000016927">
    <property type="component" value="Unassembled WGS sequence"/>
</dbReference>
<name>R0KSQ8_NOSB1</name>
<keyword evidence="1" id="KW-0175">Coiled coil</keyword>
<feature type="coiled-coil region" evidence="1">
    <location>
        <begin position="226"/>
        <end position="253"/>
    </location>
</feature>
<reference evidence="3 4" key="1">
    <citation type="journal article" date="2013" name="BMC Genomics">
        <title>Comparative genomics of parasitic silkworm microsporidia reveal an association between genome expansion and host adaptation.</title>
        <authorList>
            <person name="Pan G."/>
            <person name="Xu J."/>
            <person name="Li T."/>
            <person name="Xia Q."/>
            <person name="Liu S.L."/>
            <person name="Zhang G."/>
            <person name="Li S."/>
            <person name="Li C."/>
            <person name="Liu H."/>
            <person name="Yang L."/>
            <person name="Liu T."/>
            <person name="Zhang X."/>
            <person name="Wu Z."/>
            <person name="Fan W."/>
            <person name="Dang X."/>
            <person name="Xiang H."/>
            <person name="Tao M."/>
            <person name="Li Y."/>
            <person name="Hu J."/>
            <person name="Li Z."/>
            <person name="Lin L."/>
            <person name="Luo J."/>
            <person name="Geng L."/>
            <person name="Wang L."/>
            <person name="Long M."/>
            <person name="Wan Y."/>
            <person name="He N."/>
            <person name="Zhang Z."/>
            <person name="Lu C."/>
            <person name="Keeling P.J."/>
            <person name="Wang J."/>
            <person name="Xiang Z."/>
            <person name="Zhou Z."/>
        </authorList>
    </citation>
    <scope>NUCLEOTIDE SEQUENCE [LARGE SCALE GENOMIC DNA]</scope>
    <source>
        <strain evidence="4">CQ1 / CVCC 102059</strain>
    </source>
</reference>
<keyword evidence="2" id="KW-0472">Membrane</keyword>
<feature type="transmembrane region" description="Helical" evidence="2">
    <location>
        <begin position="354"/>
        <end position="377"/>
    </location>
</feature>
<evidence type="ECO:0000313" key="3">
    <source>
        <dbReference type="EMBL" id="EOB13252.1"/>
    </source>
</evidence>
<proteinExistence type="predicted"/>
<sequence>MRLQNNIQESNINPLNPVELSTLEEECRSPDYSVLLFPESTNLTKNAEEHLPLFYYIVEASETAMEFISNILGQFEVPLDVLRPDTRYVIYDLTEDCKILDLSFYELINSLNIHLKDCIRLENLTSLEDMVGIVFDFIDTQSIFLEKSLSTFEKFKLDKLQLRVIPLNEFEEKEEEKTSFYENDSHQLEDFLLNYIMDIGVLVSDMVRELKLKSFLDEFKTIERFKKITEIDYRNLELKIKRSKQNAKSVMGEAKLKHTGKFLRIEEEKKFEDKNQVNEFVIEQSDYIKKVKGPQENKNKVANVSSIKHPNENFNFTMSTNHLPINRLEAMSFSINNASIRTLADEGAQEKVNLVIFSTVFGVLILIAFLFWCFYCCTKCFKKKKYRKLVSQNSEVLRYY</sequence>
<dbReference type="HOGENOM" id="CLU_689054_0_0_1"/>
<keyword evidence="2" id="KW-1133">Transmembrane helix</keyword>
<accession>R0KSQ8</accession>
<keyword evidence="2" id="KW-0812">Transmembrane</keyword>
<evidence type="ECO:0000256" key="2">
    <source>
        <dbReference type="SAM" id="Phobius"/>
    </source>
</evidence>
<dbReference type="EMBL" id="KB909000">
    <property type="protein sequence ID" value="EOB13252.1"/>
    <property type="molecule type" value="Genomic_DNA"/>
</dbReference>
<dbReference type="VEuPathDB" id="MicrosporidiaDB:NBO_92g0005"/>
<protein>
    <submittedName>
        <fullName evidence="3">Uncharacterized protein</fullName>
    </submittedName>
</protein>
<organism evidence="3 4">
    <name type="scientific">Nosema bombycis (strain CQ1 / CVCC 102059)</name>
    <name type="common">Microsporidian parasite</name>
    <name type="synonym">Pebrine of silkworm</name>
    <dbReference type="NCBI Taxonomy" id="578461"/>
    <lineage>
        <taxon>Eukaryota</taxon>
        <taxon>Fungi</taxon>
        <taxon>Fungi incertae sedis</taxon>
        <taxon>Microsporidia</taxon>
        <taxon>Nosematidae</taxon>
        <taxon>Nosema</taxon>
    </lineage>
</organism>